<dbReference type="Proteomes" id="UP000503820">
    <property type="component" value="Unassembled WGS sequence"/>
</dbReference>
<sequence>MDRPTRLTVTRETTLPDPLKLERFRHAPQLGPRILFFSGGTALRSVARHLTGYTHNSIHLITPFDSGGSSAVLRNAFHMPAVGDVRNRLMALADQTIQGNPEIFDLFAHRLDPLAPPEALQAELASLATGRHRLIRCITDPMRKIIRNHFHIFTDHMPPGFDLRGASLGNLVLTAGFLSNRRHLDPVIYLFSKLVEVRGTVRPVTGKYGHLAVRLADGTVITGQHNFTGKATAPVSSPIEDIWITEALPDRQETEASPNQGAPDIPAPIRPATRSVIRPAIRSKTRQLIGSADLICYPMGSFYSSLIATLLPAGVGQAVAQSGKPKIFIPNTGTDPELLGHDLGMQVERLLHHLHASCAAPCKATSPTGEMDEMGEKGDTGTQAPPATADADLLSFVLVDSKNGVYPGTAASLDRQALAARGITVLDRQLVSKVSAPYIDETLLNPVLLSLC</sequence>
<evidence type="ECO:0000313" key="2">
    <source>
        <dbReference type="EMBL" id="GFM37840.1"/>
    </source>
</evidence>
<organism evidence="2 3">
    <name type="scientific">Desulfovibrio psychrotolerans</name>
    <dbReference type="NCBI Taxonomy" id="415242"/>
    <lineage>
        <taxon>Bacteria</taxon>
        <taxon>Pseudomonadati</taxon>
        <taxon>Thermodesulfobacteriota</taxon>
        <taxon>Desulfovibrionia</taxon>
        <taxon>Desulfovibrionales</taxon>
        <taxon>Desulfovibrionaceae</taxon>
        <taxon>Desulfovibrio</taxon>
    </lineage>
</organism>
<comment type="caution">
    <text evidence="2">The sequence shown here is derived from an EMBL/GenBank/DDBJ whole genome shotgun (WGS) entry which is preliminary data.</text>
</comment>
<dbReference type="NCBIfam" id="TIGR04357">
    <property type="entry name" value="CofD_rel_GAK"/>
    <property type="match status" value="1"/>
</dbReference>
<dbReference type="AlphaFoldDB" id="A0A7J0BVV2"/>
<dbReference type="InterPro" id="IPR038136">
    <property type="entry name" value="CofD-like_dom_sf"/>
</dbReference>
<dbReference type="SUPFAM" id="SSF142338">
    <property type="entry name" value="CofD-like"/>
    <property type="match status" value="1"/>
</dbReference>
<accession>A0A7J0BVV2</accession>
<dbReference type="InterPro" id="IPR027591">
    <property type="entry name" value="CofD-rel_GAK"/>
</dbReference>
<dbReference type="Pfam" id="PF01933">
    <property type="entry name" value="CofD"/>
    <property type="match status" value="1"/>
</dbReference>
<evidence type="ECO:0008006" key="4">
    <source>
        <dbReference type="Google" id="ProtNLM"/>
    </source>
</evidence>
<evidence type="ECO:0000256" key="1">
    <source>
        <dbReference type="SAM" id="MobiDB-lite"/>
    </source>
</evidence>
<dbReference type="GO" id="GO:0043743">
    <property type="term" value="F:LPPG:FO 2-phospho-L-lactate transferase activity"/>
    <property type="evidence" value="ECO:0007669"/>
    <property type="project" value="InterPro"/>
</dbReference>
<protein>
    <recommendedName>
        <fullName evidence="4">GAK system CofD-like protein</fullName>
    </recommendedName>
</protein>
<proteinExistence type="predicted"/>
<feature type="region of interest" description="Disordered" evidence="1">
    <location>
        <begin position="366"/>
        <end position="385"/>
    </location>
</feature>
<dbReference type="Gene3D" id="3.40.50.10680">
    <property type="entry name" value="CofD-like domains"/>
    <property type="match status" value="1"/>
</dbReference>
<name>A0A7J0BVV2_9BACT</name>
<dbReference type="EMBL" id="BLVP01000010">
    <property type="protein sequence ID" value="GFM37840.1"/>
    <property type="molecule type" value="Genomic_DNA"/>
</dbReference>
<dbReference type="InterPro" id="IPR002882">
    <property type="entry name" value="CofD"/>
</dbReference>
<evidence type="ECO:0000313" key="3">
    <source>
        <dbReference type="Proteomes" id="UP000503820"/>
    </source>
</evidence>
<dbReference type="CDD" id="cd07187">
    <property type="entry name" value="YvcK_like"/>
    <property type="match status" value="1"/>
</dbReference>
<gene>
    <name evidence="2" type="ORF">DSM19430T_25240</name>
</gene>
<dbReference type="PANTHER" id="PTHR31240:SF0">
    <property type="entry name" value="MATERNAL EFFECT EMBRYO ARREST 18"/>
    <property type="match status" value="1"/>
</dbReference>
<reference evidence="2 3" key="1">
    <citation type="submission" date="2020-05" db="EMBL/GenBank/DDBJ databases">
        <title>Draft genome sequence of Desulfovibrio psychrotolerans JS1T.</title>
        <authorList>
            <person name="Ueno A."/>
            <person name="Tamazawa S."/>
            <person name="Tamamura S."/>
            <person name="Murakami T."/>
            <person name="Kiyama T."/>
            <person name="Inomata H."/>
            <person name="Amano Y."/>
            <person name="Miyakawa K."/>
            <person name="Tamaki H."/>
            <person name="Naganuma T."/>
            <person name="Kaneko K."/>
        </authorList>
    </citation>
    <scope>NUCLEOTIDE SEQUENCE [LARGE SCALE GENOMIC DNA]</scope>
    <source>
        <strain evidence="2 3">JS1</strain>
    </source>
</reference>
<dbReference type="RefSeq" id="WP_174410466.1">
    <property type="nucleotide sequence ID" value="NZ_BLVP01000010.1"/>
</dbReference>
<keyword evidence="3" id="KW-1185">Reference proteome</keyword>
<dbReference type="PANTHER" id="PTHR31240">
    <property type="entry name" value="MATERNAL EFFECT EMBRYO ARREST 18"/>
    <property type="match status" value="1"/>
</dbReference>